<gene>
    <name evidence="1" type="ORF">NCTC12993_00622</name>
</gene>
<name>A0A485ABL1_KLUCR</name>
<sequence>MLVVALDGAIMHAQMGVDVLTVKQQLRAIVAAMIGGVAKSPFRQISIRRCATVSSYLISQESRFVKSYAHCQTRYRS</sequence>
<evidence type="ECO:0000313" key="1">
    <source>
        <dbReference type="EMBL" id="VFS57103.1"/>
    </source>
</evidence>
<protein>
    <submittedName>
        <fullName evidence="1">Uncharacterized protein</fullName>
    </submittedName>
</protein>
<dbReference type="EMBL" id="CAADJD010000008">
    <property type="protein sequence ID" value="VFS57103.1"/>
    <property type="molecule type" value="Genomic_DNA"/>
</dbReference>
<dbReference type="AlphaFoldDB" id="A0A485ABL1"/>
<accession>A0A485ABL1</accession>
<proteinExistence type="predicted"/>
<dbReference type="Proteomes" id="UP000401081">
    <property type="component" value="Unassembled WGS sequence"/>
</dbReference>
<reference evidence="1 2" key="1">
    <citation type="submission" date="2019-03" db="EMBL/GenBank/DDBJ databases">
        <authorList>
            <consortium name="Pathogen Informatics"/>
        </authorList>
    </citation>
    <scope>NUCLEOTIDE SEQUENCE [LARGE SCALE GENOMIC DNA]</scope>
    <source>
        <strain evidence="1 2">NCTC12993</strain>
    </source>
</reference>
<evidence type="ECO:0000313" key="2">
    <source>
        <dbReference type="Proteomes" id="UP000401081"/>
    </source>
</evidence>
<keyword evidence="2" id="KW-1185">Reference proteome</keyword>
<organism evidence="1 2">
    <name type="scientific">Kluyvera cryocrescens</name>
    <name type="common">Kluyvera citrophila</name>
    <dbReference type="NCBI Taxonomy" id="580"/>
    <lineage>
        <taxon>Bacteria</taxon>
        <taxon>Pseudomonadati</taxon>
        <taxon>Pseudomonadota</taxon>
        <taxon>Gammaproteobacteria</taxon>
        <taxon>Enterobacterales</taxon>
        <taxon>Enterobacteriaceae</taxon>
        <taxon>Kluyvera</taxon>
    </lineage>
</organism>